<gene>
    <name evidence="1" type="ORF">ACCO45_002248</name>
</gene>
<reference evidence="1" key="1">
    <citation type="submission" date="2024-12" db="EMBL/GenBank/DDBJ databases">
        <title>Comparative genomics and development of molecular markers within Purpureocillium lilacinum and among Purpureocillium species.</title>
        <authorList>
            <person name="Yeh Z.-Y."/>
            <person name="Ni N.-T."/>
            <person name="Lo P.-H."/>
            <person name="Mushyakhwo K."/>
            <person name="Lin C.-F."/>
            <person name="Nai Y.-S."/>
        </authorList>
    </citation>
    <scope>NUCLEOTIDE SEQUENCE</scope>
    <source>
        <strain evidence="1">NCHU-NPUST-175</strain>
    </source>
</reference>
<accession>A0ACC4EAQ6</accession>
<comment type="caution">
    <text evidence="1">The sequence shown here is derived from an EMBL/GenBank/DDBJ whole genome shotgun (WGS) entry which is preliminary data.</text>
</comment>
<organism evidence="1 2">
    <name type="scientific">Purpureocillium lilacinum</name>
    <name type="common">Paecilomyces lilacinus</name>
    <dbReference type="NCBI Taxonomy" id="33203"/>
    <lineage>
        <taxon>Eukaryota</taxon>
        <taxon>Fungi</taxon>
        <taxon>Dikarya</taxon>
        <taxon>Ascomycota</taxon>
        <taxon>Pezizomycotina</taxon>
        <taxon>Sordariomycetes</taxon>
        <taxon>Hypocreomycetidae</taxon>
        <taxon>Hypocreales</taxon>
        <taxon>Ophiocordycipitaceae</taxon>
        <taxon>Purpureocillium</taxon>
    </lineage>
</organism>
<evidence type="ECO:0000313" key="2">
    <source>
        <dbReference type="Proteomes" id="UP001638806"/>
    </source>
</evidence>
<dbReference type="EMBL" id="JBGNUJ010000002">
    <property type="protein sequence ID" value="KAL3965244.1"/>
    <property type="molecule type" value="Genomic_DNA"/>
</dbReference>
<name>A0ACC4EAQ6_PURLI</name>
<protein>
    <submittedName>
        <fullName evidence="1">Uncharacterized protein</fullName>
    </submittedName>
</protein>
<sequence length="322" mass="35502">MEDDSETWDLDIPFQDANDDNADWKRVKNLPGELHRENVVGDKASSRVKGRLIAVVHGYKTNGRGEPRTLVVFEWLLSSPAGSHRLENVEIEVRFLAEGRRGRGCRQPDQGQRAWNQGGLCSFFDVSAKTSPSKTLNYKMIDNRCIKGSTHFWAKNSGKHNAVLWEISENASLQSGVPYRLRTAVMLARNIGDRDKFSATVVTRTNVWPIQRVVEEPLRAVGIARLDDPIYFDPTVVPALKKKTAALDDDDIQPADIAARRTRHNAAELGSVNIYEELIKDPLDKTVAPDPDAGEGTDGDSEVAGRDAVASSSSVELSLGLG</sequence>
<evidence type="ECO:0000313" key="1">
    <source>
        <dbReference type="EMBL" id="KAL3965244.1"/>
    </source>
</evidence>
<proteinExistence type="predicted"/>
<keyword evidence="2" id="KW-1185">Reference proteome</keyword>
<dbReference type="Proteomes" id="UP001638806">
    <property type="component" value="Unassembled WGS sequence"/>
</dbReference>